<sequence length="133" mass="15410">MSRWCGRMLFGAAIIAAARRVITMTEVYMVSKMRICRFKKMLSRCEGSLECWRIGELRWPATYLFIYPSRFLKHGDQSKAGRIPAPHLVKSIVLMVVVVMQIETLYDRVRALKHATLLQEGCLRSLGCHQHKR</sequence>
<evidence type="ECO:0000313" key="1">
    <source>
        <dbReference type="EMBL" id="KAF2130804.1"/>
    </source>
</evidence>
<gene>
    <name evidence="1" type="ORF">P153DRAFT_205074</name>
</gene>
<dbReference type="EMBL" id="ML977503">
    <property type="protein sequence ID" value="KAF2130804.1"/>
    <property type="molecule type" value="Genomic_DNA"/>
</dbReference>
<organism evidence="1 2">
    <name type="scientific">Dothidotthia symphoricarpi CBS 119687</name>
    <dbReference type="NCBI Taxonomy" id="1392245"/>
    <lineage>
        <taxon>Eukaryota</taxon>
        <taxon>Fungi</taxon>
        <taxon>Dikarya</taxon>
        <taxon>Ascomycota</taxon>
        <taxon>Pezizomycotina</taxon>
        <taxon>Dothideomycetes</taxon>
        <taxon>Pleosporomycetidae</taxon>
        <taxon>Pleosporales</taxon>
        <taxon>Dothidotthiaceae</taxon>
        <taxon>Dothidotthia</taxon>
    </lineage>
</organism>
<dbReference type="RefSeq" id="XP_033525191.1">
    <property type="nucleotide sequence ID" value="XM_033662527.1"/>
</dbReference>
<proteinExistence type="predicted"/>
<dbReference type="Proteomes" id="UP000799771">
    <property type="component" value="Unassembled WGS sequence"/>
</dbReference>
<protein>
    <submittedName>
        <fullName evidence="1">Uncharacterized protein</fullName>
    </submittedName>
</protein>
<accession>A0A6A6AIS5</accession>
<dbReference type="AlphaFoldDB" id="A0A6A6AIS5"/>
<reference evidence="1" key="1">
    <citation type="journal article" date="2020" name="Stud. Mycol.">
        <title>101 Dothideomycetes genomes: a test case for predicting lifestyles and emergence of pathogens.</title>
        <authorList>
            <person name="Haridas S."/>
            <person name="Albert R."/>
            <person name="Binder M."/>
            <person name="Bloem J."/>
            <person name="Labutti K."/>
            <person name="Salamov A."/>
            <person name="Andreopoulos B."/>
            <person name="Baker S."/>
            <person name="Barry K."/>
            <person name="Bills G."/>
            <person name="Bluhm B."/>
            <person name="Cannon C."/>
            <person name="Castanera R."/>
            <person name="Culley D."/>
            <person name="Daum C."/>
            <person name="Ezra D."/>
            <person name="Gonzalez J."/>
            <person name="Henrissat B."/>
            <person name="Kuo A."/>
            <person name="Liang C."/>
            <person name="Lipzen A."/>
            <person name="Lutzoni F."/>
            <person name="Magnuson J."/>
            <person name="Mondo S."/>
            <person name="Nolan M."/>
            <person name="Ohm R."/>
            <person name="Pangilinan J."/>
            <person name="Park H.-J."/>
            <person name="Ramirez L."/>
            <person name="Alfaro M."/>
            <person name="Sun H."/>
            <person name="Tritt A."/>
            <person name="Yoshinaga Y."/>
            <person name="Zwiers L.-H."/>
            <person name="Turgeon B."/>
            <person name="Goodwin S."/>
            <person name="Spatafora J."/>
            <person name="Crous P."/>
            <person name="Grigoriev I."/>
        </authorList>
    </citation>
    <scope>NUCLEOTIDE SEQUENCE</scope>
    <source>
        <strain evidence="1">CBS 119687</strain>
    </source>
</reference>
<name>A0A6A6AIS5_9PLEO</name>
<evidence type="ECO:0000313" key="2">
    <source>
        <dbReference type="Proteomes" id="UP000799771"/>
    </source>
</evidence>
<dbReference type="GeneID" id="54402959"/>
<keyword evidence="2" id="KW-1185">Reference proteome</keyword>